<protein>
    <submittedName>
        <fullName evidence="9">Quaternary ammonium compound-resistance protein SugE</fullName>
    </submittedName>
</protein>
<dbReference type="GO" id="GO:0022857">
    <property type="term" value="F:transmembrane transporter activity"/>
    <property type="evidence" value="ECO:0007669"/>
    <property type="project" value="InterPro"/>
</dbReference>
<keyword evidence="3" id="KW-1003">Cell membrane</keyword>
<evidence type="ECO:0000256" key="6">
    <source>
        <dbReference type="ARBA" id="ARBA00023136"/>
    </source>
</evidence>
<dbReference type="EMBL" id="FNDT01000002">
    <property type="protein sequence ID" value="SDH74990.1"/>
    <property type="molecule type" value="Genomic_DNA"/>
</dbReference>
<dbReference type="Proteomes" id="UP000199258">
    <property type="component" value="Unassembled WGS sequence"/>
</dbReference>
<dbReference type="InterPro" id="IPR000390">
    <property type="entry name" value="Small_drug/metabolite_transptr"/>
</dbReference>
<evidence type="ECO:0000256" key="5">
    <source>
        <dbReference type="ARBA" id="ARBA00022989"/>
    </source>
</evidence>
<organism evidence="9 10">
    <name type="scientific">Arthrobacter subterraneus</name>
    <dbReference type="NCBI Taxonomy" id="335973"/>
    <lineage>
        <taxon>Bacteria</taxon>
        <taxon>Bacillati</taxon>
        <taxon>Actinomycetota</taxon>
        <taxon>Actinomycetes</taxon>
        <taxon>Micrococcales</taxon>
        <taxon>Micrococcaceae</taxon>
        <taxon>Arthrobacter</taxon>
    </lineage>
</organism>
<evidence type="ECO:0000256" key="2">
    <source>
        <dbReference type="ARBA" id="ARBA00022448"/>
    </source>
</evidence>
<dbReference type="SUPFAM" id="SSF103481">
    <property type="entry name" value="Multidrug resistance efflux transporter EmrE"/>
    <property type="match status" value="1"/>
</dbReference>
<name>A0A1G8EYN7_9MICC</name>
<keyword evidence="5 8" id="KW-1133">Transmembrane helix</keyword>
<keyword evidence="4 7" id="KW-0812">Transmembrane</keyword>
<dbReference type="Gene3D" id="1.10.3730.20">
    <property type="match status" value="1"/>
</dbReference>
<sequence>MAWVVLVVSGVLEAVWATALGKSDGFTRLGPTVVFAVGLVLSMAGLAWAMRSLPTGTSYAVWVGIGAALTVSYAMVFDGEAASLLKVLLVLGIVGCVIGLKVLH</sequence>
<keyword evidence="2" id="KW-0813">Transport</keyword>
<reference evidence="9 10" key="1">
    <citation type="submission" date="2016-10" db="EMBL/GenBank/DDBJ databases">
        <authorList>
            <person name="de Groot N.N."/>
        </authorList>
    </citation>
    <scope>NUCLEOTIDE SEQUENCE [LARGE SCALE GENOMIC DNA]</scope>
    <source>
        <strain evidence="9 10">NP_1H</strain>
    </source>
</reference>
<evidence type="ECO:0000256" key="7">
    <source>
        <dbReference type="RuleBase" id="RU003942"/>
    </source>
</evidence>
<evidence type="ECO:0000313" key="10">
    <source>
        <dbReference type="Proteomes" id="UP000199258"/>
    </source>
</evidence>
<evidence type="ECO:0000256" key="1">
    <source>
        <dbReference type="ARBA" id="ARBA00004651"/>
    </source>
</evidence>
<dbReference type="RefSeq" id="WP_090584772.1">
    <property type="nucleotide sequence ID" value="NZ_FNDT01000002.1"/>
</dbReference>
<dbReference type="OrthoDB" id="21828at2"/>
<keyword evidence="6 8" id="KW-0472">Membrane</keyword>
<gene>
    <name evidence="9" type="ORF">SAMN04488693_102299</name>
</gene>
<comment type="subcellular location">
    <subcellularLocation>
        <location evidence="1 7">Cell membrane</location>
        <topology evidence="1 7">Multi-pass membrane protein</topology>
    </subcellularLocation>
</comment>
<feature type="transmembrane region" description="Helical" evidence="8">
    <location>
        <begin position="59"/>
        <end position="77"/>
    </location>
</feature>
<keyword evidence="10" id="KW-1185">Reference proteome</keyword>
<accession>A0A1G8EYN7</accession>
<dbReference type="PANTHER" id="PTHR30561">
    <property type="entry name" value="SMR FAMILY PROTON-DEPENDENT DRUG EFFLUX TRANSPORTER SUGE"/>
    <property type="match status" value="1"/>
</dbReference>
<evidence type="ECO:0000256" key="8">
    <source>
        <dbReference type="SAM" id="Phobius"/>
    </source>
</evidence>
<evidence type="ECO:0000256" key="3">
    <source>
        <dbReference type="ARBA" id="ARBA00022475"/>
    </source>
</evidence>
<dbReference type="InterPro" id="IPR045324">
    <property type="entry name" value="Small_multidrug_res"/>
</dbReference>
<proteinExistence type="inferred from homology"/>
<dbReference type="InterPro" id="IPR037185">
    <property type="entry name" value="EmrE-like"/>
</dbReference>
<dbReference type="PANTHER" id="PTHR30561:SF0">
    <property type="entry name" value="GUANIDINIUM EXPORTER"/>
    <property type="match status" value="1"/>
</dbReference>
<evidence type="ECO:0000313" key="9">
    <source>
        <dbReference type="EMBL" id="SDH74990.1"/>
    </source>
</evidence>
<dbReference type="Pfam" id="PF00893">
    <property type="entry name" value="Multi_Drug_Res"/>
    <property type="match status" value="1"/>
</dbReference>
<dbReference type="STRING" id="335973.SAMN04488693_102299"/>
<feature type="transmembrane region" description="Helical" evidence="8">
    <location>
        <begin position="83"/>
        <end position="103"/>
    </location>
</feature>
<evidence type="ECO:0000256" key="4">
    <source>
        <dbReference type="ARBA" id="ARBA00022692"/>
    </source>
</evidence>
<feature type="transmembrane region" description="Helical" evidence="8">
    <location>
        <begin position="33"/>
        <end position="50"/>
    </location>
</feature>
<comment type="similarity">
    <text evidence="7">Belongs to the drug/metabolite transporter (DMT) superfamily. Small multidrug resistance (SMR) (TC 2.A.7.1) family.</text>
</comment>
<dbReference type="AlphaFoldDB" id="A0A1G8EYN7"/>
<dbReference type="GO" id="GO:0005886">
    <property type="term" value="C:plasma membrane"/>
    <property type="evidence" value="ECO:0007669"/>
    <property type="project" value="UniProtKB-SubCell"/>
</dbReference>